<dbReference type="FunFam" id="2.60.40.10:FF:000483">
    <property type="entry name" value="HEPACAM family member 2 isoform X1"/>
    <property type="match status" value="1"/>
</dbReference>
<dbReference type="Proteomes" id="UP000515203">
    <property type="component" value="Unplaced"/>
</dbReference>
<dbReference type="PROSITE" id="PS50835">
    <property type="entry name" value="IG_LIKE"/>
    <property type="match status" value="1"/>
</dbReference>
<evidence type="ECO:0000259" key="14">
    <source>
        <dbReference type="PROSITE" id="PS50835"/>
    </source>
</evidence>
<dbReference type="FunCoup" id="A0A6P3FT07">
    <property type="interactions" value="319"/>
</dbReference>
<dbReference type="Gene3D" id="2.60.40.10">
    <property type="entry name" value="Immunoglobulins"/>
    <property type="match status" value="2"/>
</dbReference>
<evidence type="ECO:0000256" key="3">
    <source>
        <dbReference type="ARBA" id="ARBA00022692"/>
    </source>
</evidence>
<dbReference type="InterPro" id="IPR013783">
    <property type="entry name" value="Ig-like_fold"/>
</dbReference>
<dbReference type="SMART" id="SM00408">
    <property type="entry name" value="IGc2"/>
    <property type="match status" value="1"/>
</dbReference>
<name>A0A6P3FT07_OCTDE</name>
<keyword evidence="15" id="KW-1185">Reference proteome</keyword>
<dbReference type="Pfam" id="PF13927">
    <property type="entry name" value="Ig_3"/>
    <property type="match status" value="1"/>
</dbReference>
<comment type="subcellular location">
    <subcellularLocation>
        <location evidence="1">Cytoplasm</location>
    </subcellularLocation>
    <subcellularLocation>
        <location evidence="11">Endomembrane system</location>
        <topology evidence="11">Single-pass type I membrane protein</topology>
    </subcellularLocation>
</comment>
<keyword evidence="3 12" id="KW-0812">Transmembrane</keyword>
<evidence type="ECO:0000256" key="6">
    <source>
        <dbReference type="ARBA" id="ARBA00023136"/>
    </source>
</evidence>
<dbReference type="SMART" id="SM00409">
    <property type="entry name" value="IG"/>
    <property type="match status" value="2"/>
</dbReference>
<evidence type="ECO:0000256" key="7">
    <source>
        <dbReference type="ARBA" id="ARBA00023157"/>
    </source>
</evidence>
<evidence type="ECO:0000256" key="10">
    <source>
        <dbReference type="ARBA" id="ARBA00023319"/>
    </source>
</evidence>
<gene>
    <name evidence="16" type="primary">Hepacam2</name>
</gene>
<keyword evidence="9" id="KW-0131">Cell cycle</keyword>
<keyword evidence="8" id="KW-0325">Glycoprotein</keyword>
<reference evidence="16" key="1">
    <citation type="submission" date="2025-08" db="UniProtKB">
        <authorList>
            <consortium name="RefSeq"/>
        </authorList>
    </citation>
    <scope>IDENTIFICATION</scope>
</reference>
<dbReference type="Pfam" id="PF07686">
    <property type="entry name" value="V-set"/>
    <property type="match status" value="1"/>
</dbReference>
<keyword evidence="6 12" id="KW-0472">Membrane</keyword>
<keyword evidence="2" id="KW-0963">Cytoplasm</keyword>
<evidence type="ECO:0000313" key="15">
    <source>
        <dbReference type="Proteomes" id="UP000515203"/>
    </source>
</evidence>
<dbReference type="GO" id="GO:0005819">
    <property type="term" value="C:spindle"/>
    <property type="evidence" value="ECO:0007669"/>
    <property type="project" value="TreeGrafter"/>
</dbReference>
<protein>
    <submittedName>
        <fullName evidence="16">HEPACAM family member 2</fullName>
    </submittedName>
</protein>
<evidence type="ECO:0000256" key="4">
    <source>
        <dbReference type="ARBA" id="ARBA00022729"/>
    </source>
</evidence>
<feature type="domain" description="Ig-like" evidence="14">
    <location>
        <begin position="150"/>
        <end position="235"/>
    </location>
</feature>
<dbReference type="InterPro" id="IPR052280">
    <property type="entry name" value="HEPACAM_domain"/>
</dbReference>
<evidence type="ECO:0000256" key="1">
    <source>
        <dbReference type="ARBA" id="ARBA00004496"/>
    </source>
</evidence>
<evidence type="ECO:0000256" key="5">
    <source>
        <dbReference type="ARBA" id="ARBA00022989"/>
    </source>
</evidence>
<accession>A0A6P3FT07</accession>
<dbReference type="InterPro" id="IPR036179">
    <property type="entry name" value="Ig-like_dom_sf"/>
</dbReference>
<dbReference type="OrthoDB" id="9872799at2759"/>
<dbReference type="FunFam" id="2.60.40.10:FF:000624">
    <property type="entry name" value="HEPACAM family member 2 isoform X1"/>
    <property type="match status" value="1"/>
</dbReference>
<dbReference type="InterPro" id="IPR003598">
    <property type="entry name" value="Ig_sub2"/>
</dbReference>
<evidence type="ECO:0000313" key="16">
    <source>
        <dbReference type="RefSeq" id="XP_004646312.2"/>
    </source>
</evidence>
<evidence type="ECO:0000256" key="11">
    <source>
        <dbReference type="ARBA" id="ARBA00046288"/>
    </source>
</evidence>
<keyword evidence="7" id="KW-1015">Disulfide bond</keyword>
<keyword evidence="10" id="KW-0393">Immunoglobulin domain</keyword>
<sequence length="389" mass="43587">MGHHVLMEPHGSPAGILQCEIYLLLLAGSCSGLKVTVPSHTVHGIRGQALYLPVHYGFHTVASDIQIIWLFERPHTMPKYLLGSVNKSVVPDLEYQHKFTMRPPNASLLINPLQFDDEGNYIVKVNIQGNGTLSSSQKIQVTVDDPVKKPVVRNHPSTGAVEYVGNMTLTCQVEGGTRLVYQWLKNGKPVRTSVTYSFSPQNNTLHIAPVTKEDVGNYSCLVKNPVSEMESEIVTPTIYSKPYFLKIKDAVSNLVHYRTSYTIQRLEKFAQKAKSLSPLAVITGISLFLIVSMCFLFIWKKYHPYRVIKQKLEGRPDTEYRKAQTFSGHEDALDDFGIYEFVAFPDASGVCRMPSRPVPSPDAVSGQDVQSTIYEVIQHIPAQQEDHQE</sequence>
<dbReference type="PANTHER" id="PTHR44888">
    <property type="entry name" value="HEPACAM FAMILY MEMBER 2-RELATED"/>
    <property type="match status" value="1"/>
</dbReference>
<evidence type="ECO:0000256" key="12">
    <source>
        <dbReference type="SAM" id="Phobius"/>
    </source>
</evidence>
<evidence type="ECO:0000256" key="2">
    <source>
        <dbReference type="ARBA" id="ARBA00022490"/>
    </source>
</evidence>
<dbReference type="SUPFAM" id="SSF48726">
    <property type="entry name" value="Immunoglobulin"/>
    <property type="match status" value="2"/>
</dbReference>
<dbReference type="InParanoid" id="A0A6P3FT07"/>
<dbReference type="GO" id="GO:0030496">
    <property type="term" value="C:midbody"/>
    <property type="evidence" value="ECO:0007669"/>
    <property type="project" value="TreeGrafter"/>
</dbReference>
<feature type="signal peptide" evidence="13">
    <location>
        <begin position="1"/>
        <end position="32"/>
    </location>
</feature>
<feature type="chain" id="PRO_5027833600" evidence="13">
    <location>
        <begin position="33"/>
        <end position="389"/>
    </location>
</feature>
<dbReference type="InterPro" id="IPR003599">
    <property type="entry name" value="Ig_sub"/>
</dbReference>
<dbReference type="AlphaFoldDB" id="A0A6P3FT07"/>
<dbReference type="GO" id="GO:0007098">
    <property type="term" value="P:centrosome cycle"/>
    <property type="evidence" value="ECO:0007669"/>
    <property type="project" value="TreeGrafter"/>
</dbReference>
<feature type="transmembrane region" description="Helical" evidence="12">
    <location>
        <begin position="279"/>
        <end position="299"/>
    </location>
</feature>
<dbReference type="RefSeq" id="XP_004646312.2">
    <property type="nucleotide sequence ID" value="XM_004646255.2"/>
</dbReference>
<organism evidence="15 16">
    <name type="scientific">Octodon degus</name>
    <name type="common">Degu</name>
    <name type="synonym">Sciurus degus</name>
    <dbReference type="NCBI Taxonomy" id="10160"/>
    <lineage>
        <taxon>Eukaryota</taxon>
        <taxon>Metazoa</taxon>
        <taxon>Chordata</taxon>
        <taxon>Craniata</taxon>
        <taxon>Vertebrata</taxon>
        <taxon>Euteleostomi</taxon>
        <taxon>Mammalia</taxon>
        <taxon>Eutheria</taxon>
        <taxon>Euarchontoglires</taxon>
        <taxon>Glires</taxon>
        <taxon>Rodentia</taxon>
        <taxon>Hystricomorpha</taxon>
        <taxon>Octodontidae</taxon>
        <taxon>Octodon</taxon>
    </lineage>
</organism>
<dbReference type="PANTHER" id="PTHR44888:SF1">
    <property type="entry name" value="HEPACAM FAMILY MEMBER 2"/>
    <property type="match status" value="1"/>
</dbReference>
<dbReference type="GeneID" id="101569583"/>
<dbReference type="InterPro" id="IPR007110">
    <property type="entry name" value="Ig-like_dom"/>
</dbReference>
<dbReference type="InterPro" id="IPR013106">
    <property type="entry name" value="Ig_V-set"/>
</dbReference>
<proteinExistence type="predicted"/>
<evidence type="ECO:0000256" key="13">
    <source>
        <dbReference type="SAM" id="SignalP"/>
    </source>
</evidence>
<keyword evidence="5 12" id="KW-1133">Transmembrane helix</keyword>
<dbReference type="CTD" id="253012"/>
<evidence type="ECO:0000256" key="8">
    <source>
        <dbReference type="ARBA" id="ARBA00023180"/>
    </source>
</evidence>
<dbReference type="GO" id="GO:0005813">
    <property type="term" value="C:centrosome"/>
    <property type="evidence" value="ECO:0007669"/>
    <property type="project" value="TreeGrafter"/>
</dbReference>
<dbReference type="GO" id="GO:0005794">
    <property type="term" value="C:Golgi apparatus"/>
    <property type="evidence" value="ECO:0007669"/>
    <property type="project" value="TreeGrafter"/>
</dbReference>
<keyword evidence="4 13" id="KW-0732">Signal</keyword>
<evidence type="ECO:0000256" key="9">
    <source>
        <dbReference type="ARBA" id="ARBA00023306"/>
    </source>
</evidence>